<reference evidence="3 4" key="1">
    <citation type="submission" date="2018-10" db="EMBL/GenBank/DDBJ databases">
        <title>Anaerotruncus faecis sp. nov., isolated from human feces.</title>
        <authorList>
            <person name="Wang Y.-J."/>
        </authorList>
    </citation>
    <scope>NUCLEOTIDE SEQUENCE [LARGE SCALE GENOMIC DNA]</scope>
    <source>
        <strain evidence="3 4">22A2-44</strain>
    </source>
</reference>
<evidence type="ECO:0000313" key="4">
    <source>
        <dbReference type="Proteomes" id="UP000276301"/>
    </source>
</evidence>
<dbReference type="EMBL" id="RCHT01000014">
    <property type="protein sequence ID" value="RLL10308.1"/>
    <property type="molecule type" value="Genomic_DNA"/>
</dbReference>
<feature type="transmembrane region" description="Helical" evidence="2">
    <location>
        <begin position="94"/>
        <end position="114"/>
    </location>
</feature>
<organism evidence="3 4">
    <name type="scientific">Anaerotruncus massiliensis</name>
    <name type="common">ex Liu et al. 2021</name>
    <dbReference type="NCBI Taxonomy" id="2321404"/>
    <lineage>
        <taxon>Bacteria</taxon>
        <taxon>Bacillati</taxon>
        <taxon>Bacillota</taxon>
        <taxon>Clostridia</taxon>
        <taxon>Eubacteriales</taxon>
        <taxon>Oscillospiraceae</taxon>
        <taxon>Anaerotruncus</taxon>
    </lineage>
</organism>
<evidence type="ECO:0000256" key="2">
    <source>
        <dbReference type="SAM" id="Phobius"/>
    </source>
</evidence>
<keyword evidence="4" id="KW-1185">Reference proteome</keyword>
<dbReference type="RefSeq" id="WP_121586978.1">
    <property type="nucleotide sequence ID" value="NZ_RCHT01000014.1"/>
</dbReference>
<keyword evidence="2" id="KW-1133">Transmembrane helix</keyword>
<protein>
    <submittedName>
        <fullName evidence="3">Zinc ribbon domain-containing protein</fullName>
    </submittedName>
</protein>
<keyword evidence="2" id="KW-0812">Transmembrane</keyword>
<evidence type="ECO:0000256" key="1">
    <source>
        <dbReference type="SAM" id="MobiDB-lite"/>
    </source>
</evidence>
<dbReference type="Proteomes" id="UP000276301">
    <property type="component" value="Unassembled WGS sequence"/>
</dbReference>
<gene>
    <name evidence="3" type="ORF">D4A47_08605</name>
</gene>
<proteinExistence type="predicted"/>
<feature type="region of interest" description="Disordered" evidence="1">
    <location>
        <begin position="65"/>
        <end position="89"/>
    </location>
</feature>
<keyword evidence="2" id="KW-0472">Membrane</keyword>
<evidence type="ECO:0000313" key="3">
    <source>
        <dbReference type="EMBL" id="RLL10308.1"/>
    </source>
</evidence>
<accession>A0A498CM27</accession>
<sequence>MVCPYCKKRIPRKSAYCLHCGAPLSAPAGADAPPVRACILCGRPLPEGGVSDLCDACLRGETPGGVPPKPELLPDFDESPPGDAPKSRRKPPRWLLPVLLVILLAAGGLLFFLLRPGAEAPREQAGAQTDAERYAVTCAQEMVRAQAYDPASVHFYQQGLSVDEEAGVYTVSQRFDRNTASGETLTESYTAKLTLSDGLDGYSPLMLEVGGGVLYDNRE</sequence>
<dbReference type="AlphaFoldDB" id="A0A498CM27"/>
<comment type="caution">
    <text evidence="3">The sequence shown here is derived from an EMBL/GenBank/DDBJ whole genome shotgun (WGS) entry which is preliminary data.</text>
</comment>
<name>A0A498CM27_9FIRM</name>